<dbReference type="SUPFAM" id="SSF52172">
    <property type="entry name" value="CheY-like"/>
    <property type="match status" value="1"/>
</dbReference>
<organism evidence="3 4">
    <name type="scientific">Solidesulfovibrio magneticus (strain ATCC 700980 / DSM 13731 / RS-1)</name>
    <name type="common">Desulfovibrio magneticus</name>
    <dbReference type="NCBI Taxonomy" id="573370"/>
    <lineage>
        <taxon>Bacteria</taxon>
        <taxon>Pseudomonadati</taxon>
        <taxon>Thermodesulfobacteriota</taxon>
        <taxon>Desulfovibrionia</taxon>
        <taxon>Desulfovibrionales</taxon>
        <taxon>Desulfovibrionaceae</taxon>
        <taxon>Solidesulfovibrio</taxon>
    </lineage>
</organism>
<name>C4XLM4_SOLM1</name>
<keyword evidence="1" id="KW-0597">Phosphoprotein</keyword>
<accession>C4XLM4</accession>
<evidence type="ECO:0000313" key="4">
    <source>
        <dbReference type="Proteomes" id="UP000009071"/>
    </source>
</evidence>
<gene>
    <name evidence="3" type="ordered locus">DMR_11210</name>
</gene>
<evidence type="ECO:0000256" key="1">
    <source>
        <dbReference type="PROSITE-ProRule" id="PRU00169"/>
    </source>
</evidence>
<dbReference type="InterPro" id="IPR001789">
    <property type="entry name" value="Sig_transdc_resp-reg_receiver"/>
</dbReference>
<dbReference type="InterPro" id="IPR011006">
    <property type="entry name" value="CheY-like_superfamily"/>
</dbReference>
<feature type="domain" description="Response regulatory" evidence="2">
    <location>
        <begin position="11"/>
        <end position="125"/>
    </location>
</feature>
<dbReference type="EMBL" id="AP010904">
    <property type="protein sequence ID" value="BAH74612.1"/>
    <property type="molecule type" value="Genomic_DNA"/>
</dbReference>
<keyword evidence="4" id="KW-1185">Reference proteome</keyword>
<evidence type="ECO:0000313" key="3">
    <source>
        <dbReference type="EMBL" id="BAH74612.1"/>
    </source>
</evidence>
<reference evidence="3 4" key="1">
    <citation type="journal article" date="2009" name="Genome Res.">
        <title>Whole genome sequence of Desulfovibrio magneticus strain RS-1 revealed common gene clusters in magnetotactic bacteria.</title>
        <authorList>
            <person name="Nakazawa H."/>
            <person name="Arakaki A."/>
            <person name="Narita-Yamada S."/>
            <person name="Yashiro I."/>
            <person name="Jinno K."/>
            <person name="Aoki N."/>
            <person name="Tsuruyama A."/>
            <person name="Okamura Y."/>
            <person name="Tanikawa S."/>
            <person name="Fujita N."/>
            <person name="Takeyama H."/>
            <person name="Matsunaga T."/>
        </authorList>
    </citation>
    <scope>NUCLEOTIDE SEQUENCE [LARGE SCALE GENOMIC DNA]</scope>
    <source>
        <strain evidence="4">ATCC 700980 / DSM 13731 / RS-1</strain>
    </source>
</reference>
<dbReference type="KEGG" id="dma:DMR_11210"/>
<dbReference type="GO" id="GO:0000160">
    <property type="term" value="P:phosphorelay signal transduction system"/>
    <property type="evidence" value="ECO:0007669"/>
    <property type="project" value="InterPro"/>
</dbReference>
<feature type="modified residue" description="4-aspartylphosphate" evidence="1">
    <location>
        <position position="60"/>
    </location>
</feature>
<protein>
    <recommendedName>
        <fullName evidence="2">Response regulatory domain-containing protein</fullName>
    </recommendedName>
</protein>
<dbReference type="Proteomes" id="UP000009071">
    <property type="component" value="Chromosome"/>
</dbReference>
<dbReference type="AlphaFoldDB" id="C4XLM4"/>
<dbReference type="eggNOG" id="COG4753">
    <property type="taxonomic scope" value="Bacteria"/>
</dbReference>
<dbReference type="PROSITE" id="PS50110">
    <property type="entry name" value="RESPONSE_REGULATORY"/>
    <property type="match status" value="1"/>
</dbReference>
<proteinExistence type="predicted"/>
<dbReference type="Gene3D" id="3.40.50.2300">
    <property type="match status" value="1"/>
</dbReference>
<sequence>MLRQGRGMMRHICVASTNPEALAPFIAALAQAGCAVDCLPTAAATASAVREKAPDLCVVDSDLPDSDAFALVAGLLEIDARVTSAVISSLSDEAFHDIGEGLGILLRLPPAPGPAEAVRLLTALEAIS</sequence>
<dbReference type="HOGENOM" id="CLU_136263_0_0_7"/>
<dbReference type="STRING" id="573370.DMR_11210"/>
<evidence type="ECO:0000259" key="2">
    <source>
        <dbReference type="PROSITE" id="PS50110"/>
    </source>
</evidence>